<keyword evidence="3" id="KW-0444">Lipid biosynthesis</keyword>
<dbReference type="AlphaFoldDB" id="A0A1T4XTV8"/>
<evidence type="ECO:0000259" key="8">
    <source>
        <dbReference type="Pfam" id="PF08541"/>
    </source>
</evidence>
<evidence type="ECO:0000313" key="11">
    <source>
        <dbReference type="Proteomes" id="UP000190774"/>
    </source>
</evidence>
<evidence type="ECO:0000259" key="9">
    <source>
        <dbReference type="Pfam" id="PF08545"/>
    </source>
</evidence>
<comment type="similarity">
    <text evidence="2">Belongs to the thiolase-like superfamily. FabH family.</text>
</comment>
<evidence type="ECO:0000256" key="1">
    <source>
        <dbReference type="ARBA" id="ARBA00005189"/>
    </source>
</evidence>
<evidence type="ECO:0000256" key="7">
    <source>
        <dbReference type="ARBA" id="ARBA00023160"/>
    </source>
</evidence>
<dbReference type="GO" id="GO:0004315">
    <property type="term" value="F:3-oxoacyl-[acyl-carrier-protein] synthase activity"/>
    <property type="evidence" value="ECO:0007669"/>
    <property type="project" value="InterPro"/>
</dbReference>
<organism evidence="10 11">
    <name type="scientific">Prosthecobacter debontii</name>
    <dbReference type="NCBI Taxonomy" id="48467"/>
    <lineage>
        <taxon>Bacteria</taxon>
        <taxon>Pseudomonadati</taxon>
        <taxon>Verrucomicrobiota</taxon>
        <taxon>Verrucomicrobiia</taxon>
        <taxon>Verrucomicrobiales</taxon>
        <taxon>Verrucomicrobiaceae</taxon>
        <taxon>Prosthecobacter</taxon>
    </lineage>
</organism>
<evidence type="ECO:0000256" key="5">
    <source>
        <dbReference type="ARBA" id="ARBA00022832"/>
    </source>
</evidence>
<keyword evidence="11" id="KW-1185">Reference proteome</keyword>
<dbReference type="GO" id="GO:0006633">
    <property type="term" value="P:fatty acid biosynthetic process"/>
    <property type="evidence" value="ECO:0007669"/>
    <property type="project" value="UniProtKB-KW"/>
</dbReference>
<dbReference type="RefSeq" id="WP_078813167.1">
    <property type="nucleotide sequence ID" value="NZ_FUYE01000005.1"/>
</dbReference>
<feature type="domain" description="Beta-ketoacyl-[acyl-carrier-protein] synthase III C-terminal" evidence="8">
    <location>
        <begin position="223"/>
        <end position="308"/>
    </location>
</feature>
<dbReference type="Proteomes" id="UP000190774">
    <property type="component" value="Unassembled WGS sequence"/>
</dbReference>
<dbReference type="CDD" id="cd00830">
    <property type="entry name" value="KAS_III"/>
    <property type="match status" value="1"/>
</dbReference>
<evidence type="ECO:0000313" key="10">
    <source>
        <dbReference type="EMBL" id="SKA92833.1"/>
    </source>
</evidence>
<dbReference type="InterPro" id="IPR013751">
    <property type="entry name" value="ACP_syn_III_N"/>
</dbReference>
<accession>A0A1T4XTV8</accession>
<evidence type="ECO:0000256" key="6">
    <source>
        <dbReference type="ARBA" id="ARBA00023098"/>
    </source>
</evidence>
<keyword evidence="7" id="KW-0275">Fatty acid biosynthesis</keyword>
<comment type="pathway">
    <text evidence="1">Lipid metabolism.</text>
</comment>
<sequence>MSSSVRLTQIASYIPEGRVDTRDRGKRFDYGDDFLEGKLGTTSLAAKAPDEQASDLCVKAARALEGQGGMIEGVGVVIVCTQTPDHHGIPHTSAVVHAKLGLPDNCACFDISLGCSGYVYGLSVAISFMQAHGIQRGLFFTSDPYSVIIDPADQATSLLFGDAATVSLLEAGQGGWEVRDVLFGTQGKGGAAINNREGKLAMNGRDVFNFAMLTVPKQISALLARQELTLDAVDRVVLHQGSRYIVDKLRERLKLPEEKVPVHLSGIGNTVSSAIPLTLEAVLKSHQDQRILISGFGVGLSYATALLERCS</sequence>
<dbReference type="InterPro" id="IPR016039">
    <property type="entry name" value="Thiolase-like"/>
</dbReference>
<reference evidence="11" key="1">
    <citation type="submission" date="2017-02" db="EMBL/GenBank/DDBJ databases">
        <authorList>
            <person name="Varghese N."/>
            <person name="Submissions S."/>
        </authorList>
    </citation>
    <scope>NUCLEOTIDE SEQUENCE [LARGE SCALE GENOMIC DNA]</scope>
    <source>
        <strain evidence="11">ATCC 700200</strain>
    </source>
</reference>
<dbReference type="SUPFAM" id="SSF53901">
    <property type="entry name" value="Thiolase-like"/>
    <property type="match status" value="1"/>
</dbReference>
<evidence type="ECO:0000256" key="3">
    <source>
        <dbReference type="ARBA" id="ARBA00022516"/>
    </source>
</evidence>
<evidence type="ECO:0000256" key="4">
    <source>
        <dbReference type="ARBA" id="ARBA00022679"/>
    </source>
</evidence>
<dbReference type="STRING" id="48467.SAMN02745166_01985"/>
<dbReference type="Gene3D" id="3.40.47.10">
    <property type="match status" value="1"/>
</dbReference>
<evidence type="ECO:0000256" key="2">
    <source>
        <dbReference type="ARBA" id="ARBA00008642"/>
    </source>
</evidence>
<protein>
    <submittedName>
        <fullName evidence="10">3-oxoacyl-[acyl-carrier-protein] synthase-3</fullName>
    </submittedName>
</protein>
<feature type="domain" description="Beta-ketoacyl-[acyl-carrier-protein] synthase III N-terminal" evidence="9">
    <location>
        <begin position="109"/>
        <end position="187"/>
    </location>
</feature>
<name>A0A1T4XTV8_9BACT</name>
<dbReference type="Pfam" id="PF08545">
    <property type="entry name" value="ACP_syn_III"/>
    <property type="match status" value="1"/>
</dbReference>
<keyword evidence="4" id="KW-0808">Transferase</keyword>
<gene>
    <name evidence="10" type="ORF">SAMN02745166_01985</name>
</gene>
<dbReference type="PANTHER" id="PTHR43091">
    <property type="entry name" value="3-OXOACYL-[ACYL-CARRIER-PROTEIN] SYNTHASE"/>
    <property type="match status" value="1"/>
</dbReference>
<dbReference type="EMBL" id="FUYE01000005">
    <property type="protein sequence ID" value="SKA92833.1"/>
    <property type="molecule type" value="Genomic_DNA"/>
</dbReference>
<dbReference type="OrthoDB" id="9815506at2"/>
<dbReference type="Pfam" id="PF08541">
    <property type="entry name" value="ACP_syn_III_C"/>
    <property type="match status" value="1"/>
</dbReference>
<dbReference type="InterPro" id="IPR013747">
    <property type="entry name" value="ACP_syn_III_C"/>
</dbReference>
<dbReference type="PANTHER" id="PTHR43091:SF1">
    <property type="entry name" value="BETA-KETOACYL-[ACYL-CARRIER-PROTEIN] SYNTHASE III, CHLOROPLASTIC"/>
    <property type="match status" value="1"/>
</dbReference>
<proteinExistence type="inferred from homology"/>
<keyword evidence="5" id="KW-0276">Fatty acid metabolism</keyword>
<keyword evidence="6" id="KW-0443">Lipid metabolism</keyword>